<dbReference type="Proteomes" id="UP000762110">
    <property type="component" value="Unassembled WGS sequence"/>
</dbReference>
<reference evidence="2 3" key="1">
    <citation type="submission" date="2020-05" db="EMBL/GenBank/DDBJ databases">
        <title>Description of Pedobacter foliorum sp. nov.</title>
        <authorList>
            <person name="Qi S."/>
            <person name="Carlier A."/>
            <person name="Cnockaert M."/>
            <person name="Vandamme P."/>
        </authorList>
    </citation>
    <scope>NUCLEOTIDE SEQUENCE [LARGE SCALE GENOMIC DNA]</scope>
    <source>
        <strain evidence="2 3">LMG 31300</strain>
    </source>
</reference>
<accession>A0ABX2DFJ0</accession>
<name>A0ABX2DFJ0_9SPHI</name>
<gene>
    <name evidence="2" type="ORF">HQN85_14095</name>
</gene>
<organism evidence="2 3">
    <name type="scientific">Pedobacter boryungensis</name>
    <dbReference type="NCBI Taxonomy" id="869962"/>
    <lineage>
        <taxon>Bacteria</taxon>
        <taxon>Pseudomonadati</taxon>
        <taxon>Bacteroidota</taxon>
        <taxon>Sphingobacteriia</taxon>
        <taxon>Sphingobacteriales</taxon>
        <taxon>Sphingobacteriaceae</taxon>
        <taxon>Pedobacter</taxon>
    </lineage>
</organism>
<feature type="chain" id="PRO_5046050455" description="DUF4369 domain-containing protein" evidence="1">
    <location>
        <begin position="22"/>
        <end position="223"/>
    </location>
</feature>
<proteinExistence type="predicted"/>
<keyword evidence="1" id="KW-0732">Signal</keyword>
<keyword evidence="3" id="KW-1185">Reference proteome</keyword>
<evidence type="ECO:0008006" key="4">
    <source>
        <dbReference type="Google" id="ProtNLM"/>
    </source>
</evidence>
<feature type="signal peptide" evidence="1">
    <location>
        <begin position="1"/>
        <end position="21"/>
    </location>
</feature>
<protein>
    <recommendedName>
        <fullName evidence="4">DUF4369 domain-containing protein</fullName>
    </recommendedName>
</protein>
<evidence type="ECO:0000256" key="1">
    <source>
        <dbReference type="SAM" id="SignalP"/>
    </source>
</evidence>
<sequence>MKILKLSLVSLFIIISHLCIAQNAIIARIKGTPFLNENKNIVEGSPYLFDDFKEGIFFVENGRTPVNNLQIKINLVTNQVSYNTDKGEFKPDDPIKKFIIKEGDESHTFQKGFPEIDKGGTETYYEVIYDVSLPIVLKKYVKTVLMAKQYNSSKTTETYLNSIKYYVFNSNSEMTRFSTDKKAFSTYFPNKENEMLMFLKEKKINVKSDSGLKELFEHYSKIK</sequence>
<comment type="caution">
    <text evidence="2">The sequence shown here is derived from an EMBL/GenBank/DDBJ whole genome shotgun (WGS) entry which is preliminary data.</text>
</comment>
<dbReference type="EMBL" id="JABMKV010000003">
    <property type="protein sequence ID" value="NQX32868.1"/>
    <property type="molecule type" value="Genomic_DNA"/>
</dbReference>
<dbReference type="RefSeq" id="WP_173273370.1">
    <property type="nucleotide sequence ID" value="NZ_JABMKV010000003.1"/>
</dbReference>
<evidence type="ECO:0000313" key="3">
    <source>
        <dbReference type="Proteomes" id="UP000762110"/>
    </source>
</evidence>
<evidence type="ECO:0000313" key="2">
    <source>
        <dbReference type="EMBL" id="NQX32868.1"/>
    </source>
</evidence>